<dbReference type="OMA" id="IAGWNNV"/>
<keyword evidence="2" id="KW-1185">Reference proteome</keyword>
<feature type="domain" description="RAP" evidence="1">
    <location>
        <begin position="683"/>
        <end position="741"/>
    </location>
</feature>
<evidence type="ECO:0000313" key="2">
    <source>
        <dbReference type="Proteomes" id="UP000079169"/>
    </source>
</evidence>
<dbReference type="RefSeq" id="XP_008469359.1">
    <property type="nucleotide sequence ID" value="XM_008471137.3"/>
</dbReference>
<proteinExistence type="predicted"/>
<name>A0A1S3CWT5_DIACI</name>
<dbReference type="InterPro" id="IPR013579">
    <property type="entry name" value="FAST_2"/>
</dbReference>
<reference evidence="3" key="1">
    <citation type="submission" date="2025-08" db="UniProtKB">
        <authorList>
            <consortium name="RefSeq"/>
        </authorList>
    </citation>
    <scope>IDENTIFICATION</scope>
</reference>
<dbReference type="InterPro" id="IPR013584">
    <property type="entry name" value="RAP"/>
</dbReference>
<dbReference type="Pfam" id="PF08368">
    <property type="entry name" value="FAST_2"/>
    <property type="match status" value="1"/>
</dbReference>
<organism evidence="2 3">
    <name type="scientific">Diaphorina citri</name>
    <name type="common">Asian citrus psyllid</name>
    <dbReference type="NCBI Taxonomy" id="121845"/>
    <lineage>
        <taxon>Eukaryota</taxon>
        <taxon>Metazoa</taxon>
        <taxon>Ecdysozoa</taxon>
        <taxon>Arthropoda</taxon>
        <taxon>Hexapoda</taxon>
        <taxon>Insecta</taxon>
        <taxon>Pterygota</taxon>
        <taxon>Neoptera</taxon>
        <taxon>Paraneoptera</taxon>
        <taxon>Hemiptera</taxon>
        <taxon>Sternorrhyncha</taxon>
        <taxon>Psylloidea</taxon>
        <taxon>Psyllidae</taxon>
        <taxon>Diaphorininae</taxon>
        <taxon>Diaphorina</taxon>
    </lineage>
</organism>
<accession>A0A1S3CWT5</accession>
<sequence>MLTKYLISRQKILVPSRGLILSNVKKYGVGSASRAVTFSHTDSSTTRGQEGVSSLIKKSSICKESNDSIKHHARKSIIATSCAAQKISSHKLSSGFKFPEILSTFSTYSFTRPFLTSSSANAGNLTQIRGIHRDISNEGGYKIYQENENNALYKILLRIPELKETLAPVFKNVNKEDIISESEFEDLMKIDYINVEKSEILENFMKITYFMFDKEDSLAHTSFDNICKALVSSMKEMSDDELCKLLYLLQIWSPKCFRKDKNYFDIFAAIDYVQIQRLQQGNNYYDLHQVLLLLDFWAHLNLIRSSNFCKLGLKKLLNKSHHLEPKFFVQLMYFHCKYRSFHPLVKTYDIEFNFDKKFDRLTPNEIAIVLLAFFKSEKRFVSHNLCFKVAKTFINHLEELDSVSVNAFLKSMKHYFPMEHWNVLYQVCQKLYQVFDSVAYQVYPHAALVGTKIDVYHPDLIEKIAEKTIADLNNLRIKDLEKVLCPIVLFNHQVKQPDFLDIITQEFSSEKRQPELNKYPKTLISLVYHLILKNHYNFHLIEKCLNIEFLEASFGRRLSGYNLPKDLLAIDLSMDIEAPDYSGPRLPESLRHTLCKHYAWRKPGEVFHNKPIKADELSITAQNKLVQLLGGDQYVHCAYILPHFIKPDAFICLKDGKPVPIPASMSDFVHMSVYPPPNIGKWYAFIFLSFSAVVRNRPGQYKGTYICKMRQLKALGYEPIIITADEWINESEQAREQILRNKLGADLVVNGNNAAMSVEHGR</sequence>
<dbReference type="KEGG" id="dci:103506734"/>
<dbReference type="GeneID" id="103506734"/>
<dbReference type="SMART" id="SM00952">
    <property type="entry name" value="RAP"/>
    <property type="match status" value="1"/>
</dbReference>
<dbReference type="PaxDb" id="121845-A0A1S3CWT5"/>
<gene>
    <name evidence="3" type="primary">LOC103506734</name>
</gene>
<evidence type="ECO:0000313" key="3">
    <source>
        <dbReference type="RefSeq" id="XP_008469359.1"/>
    </source>
</evidence>
<dbReference type="PROSITE" id="PS51286">
    <property type="entry name" value="RAP"/>
    <property type="match status" value="1"/>
</dbReference>
<evidence type="ECO:0000259" key="1">
    <source>
        <dbReference type="PROSITE" id="PS51286"/>
    </source>
</evidence>
<protein>
    <submittedName>
        <fullName evidence="3">Uncharacterized protein LOC103506734</fullName>
    </submittedName>
</protein>
<dbReference type="Proteomes" id="UP000079169">
    <property type="component" value="Unplaced"/>
</dbReference>
<dbReference type="AlphaFoldDB" id="A0A1S3CWT5"/>